<evidence type="ECO:0000259" key="2">
    <source>
        <dbReference type="Pfam" id="PF00685"/>
    </source>
</evidence>
<proteinExistence type="predicted"/>
<dbReference type="EMBL" id="CAACVJ010000446">
    <property type="protein sequence ID" value="VEP16865.1"/>
    <property type="molecule type" value="Genomic_DNA"/>
</dbReference>
<dbReference type="Gene3D" id="3.40.50.300">
    <property type="entry name" value="P-loop containing nucleotide triphosphate hydrolases"/>
    <property type="match status" value="1"/>
</dbReference>
<keyword evidence="4" id="KW-1185">Reference proteome</keyword>
<dbReference type="RefSeq" id="WP_144866560.1">
    <property type="nucleotide sequence ID" value="NZ_LR213810.1"/>
</dbReference>
<feature type="domain" description="Sulfotransferase" evidence="2">
    <location>
        <begin position="43"/>
        <end position="224"/>
    </location>
</feature>
<dbReference type="PANTHER" id="PTHR12788">
    <property type="entry name" value="PROTEIN-TYROSINE SULFOTRANSFERASE 2"/>
    <property type="match status" value="1"/>
</dbReference>
<evidence type="ECO:0000313" key="3">
    <source>
        <dbReference type="EMBL" id="VEP16865.1"/>
    </source>
</evidence>
<dbReference type="AlphaFoldDB" id="A0A563VZP4"/>
<dbReference type="Proteomes" id="UP000320055">
    <property type="component" value="Unassembled WGS sequence"/>
</dbReference>
<dbReference type="InterPro" id="IPR027417">
    <property type="entry name" value="P-loop_NTPase"/>
</dbReference>
<reference evidence="3 4" key="1">
    <citation type="submission" date="2019-01" db="EMBL/GenBank/DDBJ databases">
        <authorList>
            <person name="Brito A."/>
        </authorList>
    </citation>
    <scope>NUCLEOTIDE SEQUENCE [LARGE SCALE GENOMIC DNA]</scope>
    <source>
        <strain evidence="3">1</strain>
    </source>
</reference>
<dbReference type="GO" id="GO:0008476">
    <property type="term" value="F:protein-tyrosine sulfotransferase activity"/>
    <property type="evidence" value="ECO:0007669"/>
    <property type="project" value="InterPro"/>
</dbReference>
<accession>A0A563VZP4</accession>
<evidence type="ECO:0000256" key="1">
    <source>
        <dbReference type="ARBA" id="ARBA00022679"/>
    </source>
</evidence>
<dbReference type="PANTHER" id="PTHR12788:SF10">
    <property type="entry name" value="PROTEIN-TYROSINE SULFOTRANSFERASE"/>
    <property type="match status" value="1"/>
</dbReference>
<keyword evidence="1" id="KW-0808">Transferase</keyword>
<name>A0A563VZP4_9CYAN</name>
<organism evidence="3 4">
    <name type="scientific">Hyella patelloides LEGE 07179</name>
    <dbReference type="NCBI Taxonomy" id="945734"/>
    <lineage>
        <taxon>Bacteria</taxon>
        <taxon>Bacillati</taxon>
        <taxon>Cyanobacteriota</taxon>
        <taxon>Cyanophyceae</taxon>
        <taxon>Pleurocapsales</taxon>
        <taxon>Hyellaceae</taxon>
        <taxon>Hyella</taxon>
    </lineage>
</organism>
<dbReference type="SUPFAM" id="SSF52540">
    <property type="entry name" value="P-loop containing nucleoside triphosphate hydrolases"/>
    <property type="match status" value="1"/>
</dbReference>
<dbReference type="InterPro" id="IPR000863">
    <property type="entry name" value="Sulfotransferase_dom"/>
</dbReference>
<evidence type="ECO:0000313" key="4">
    <source>
        <dbReference type="Proteomes" id="UP000320055"/>
    </source>
</evidence>
<sequence length="286" mass="33916">MLRTLKESFKNILPHKDIKKLRSLLHNISYPPFFYSQFAHKLVFIFGCQRSGTTLSYLMLNCHPLIQGIDETDSCYKLPRPVQLFSLSKQYSLLLLKLPNQTFNLEYFVHNLQGIKILWSVRNPYAVISSMLRWKLKNVSWIKVHAQAELWQHSFLFPEILELDLANLDEVSLGAYIWKYKERTLQLYQQSNLDIFSYKYEELLDDPRLIMSNVLDFMELGWNDNVLCHEQYYQFDRIYPGGTQQKKPLDKSRKQPKLLLSTEEIDLITNICSEEMQPYQYTKPLA</sequence>
<gene>
    <name evidence="3" type="ORF">H1P_500017</name>
</gene>
<dbReference type="OrthoDB" id="9777890at2"/>
<protein>
    <recommendedName>
        <fullName evidence="2">Sulfotransferase domain-containing protein</fullName>
    </recommendedName>
</protein>
<dbReference type="InterPro" id="IPR026634">
    <property type="entry name" value="TPST-like"/>
</dbReference>
<dbReference type="Pfam" id="PF00685">
    <property type="entry name" value="Sulfotransfer_1"/>
    <property type="match status" value="1"/>
</dbReference>